<keyword evidence="3" id="KW-0539">Nucleus</keyword>
<proteinExistence type="predicted"/>
<organism evidence="4 5">
    <name type="scientific">Dibothriocephalus latus</name>
    <name type="common">Fish tapeworm</name>
    <name type="synonym">Diphyllobothrium latum</name>
    <dbReference type="NCBI Taxonomy" id="60516"/>
    <lineage>
        <taxon>Eukaryota</taxon>
        <taxon>Metazoa</taxon>
        <taxon>Spiralia</taxon>
        <taxon>Lophotrochozoa</taxon>
        <taxon>Platyhelminthes</taxon>
        <taxon>Cestoda</taxon>
        <taxon>Eucestoda</taxon>
        <taxon>Diphyllobothriidea</taxon>
        <taxon>Diphyllobothriidae</taxon>
        <taxon>Dibothriocephalus</taxon>
    </lineage>
</organism>
<evidence type="ECO:0000256" key="1">
    <source>
        <dbReference type="ARBA" id="ARBA00023015"/>
    </source>
</evidence>
<dbReference type="GO" id="GO:0016586">
    <property type="term" value="C:RSC-type complex"/>
    <property type="evidence" value="ECO:0007669"/>
    <property type="project" value="TreeGrafter"/>
</dbReference>
<evidence type="ECO:0000313" key="4">
    <source>
        <dbReference type="EMBL" id="VDN30936.1"/>
    </source>
</evidence>
<reference evidence="4 5" key="1">
    <citation type="submission" date="2018-11" db="EMBL/GenBank/DDBJ databases">
        <authorList>
            <consortium name="Pathogen Informatics"/>
        </authorList>
    </citation>
    <scope>NUCLEOTIDE SEQUENCE [LARGE SCALE GENOMIC DNA]</scope>
</reference>
<protein>
    <submittedName>
        <fullName evidence="4">Uncharacterized protein</fullName>
    </submittedName>
</protein>
<dbReference type="AlphaFoldDB" id="A0A3P7QJ79"/>
<keyword evidence="1" id="KW-0805">Transcription regulation</keyword>
<dbReference type="OrthoDB" id="1938591at2759"/>
<dbReference type="InterPro" id="IPR052406">
    <property type="entry name" value="Chromatin_Remodeling_Comp"/>
</dbReference>
<accession>A0A3P7QJ79</accession>
<dbReference type="PANTHER" id="PTHR22970:SF14">
    <property type="entry name" value="AT-RICH INTERACTIVE DOMAIN-CONTAINING PROTEIN 2"/>
    <property type="match status" value="1"/>
</dbReference>
<evidence type="ECO:0000256" key="2">
    <source>
        <dbReference type="ARBA" id="ARBA00023163"/>
    </source>
</evidence>
<name>A0A3P7QJ79_DIBLA</name>
<keyword evidence="5" id="KW-1185">Reference proteome</keyword>
<sequence length="189" mass="20546">MNFEVPATKDLERRCCLWSDCSSTMVPRAPYALIGHVIDLHCSANPTGWSIIKEVETRRLQSELWFSQMTGPQAQRLMAAAGRGGAGPFFGASSGPPPREGPVTKHLRVTAALVLRNLATYVPEARKWLASETSLLCEIAMGACPGSSGFRTNDAGRIIAQCLAICQENASDDYYWPFRCGAHSVDLDA</sequence>
<keyword evidence="2" id="KW-0804">Transcription</keyword>
<dbReference type="EMBL" id="UYRU01080327">
    <property type="protein sequence ID" value="VDN30936.1"/>
    <property type="molecule type" value="Genomic_DNA"/>
</dbReference>
<dbReference type="Proteomes" id="UP000281553">
    <property type="component" value="Unassembled WGS sequence"/>
</dbReference>
<evidence type="ECO:0000256" key="3">
    <source>
        <dbReference type="ARBA" id="ARBA00023242"/>
    </source>
</evidence>
<gene>
    <name evidence="4" type="ORF">DILT_LOCUS15647</name>
</gene>
<dbReference type="PANTHER" id="PTHR22970">
    <property type="entry name" value="AT-RICH INTERACTIVE DOMAIN-CONTAINING PROTEIN 2"/>
    <property type="match status" value="1"/>
</dbReference>
<evidence type="ECO:0000313" key="5">
    <source>
        <dbReference type="Proteomes" id="UP000281553"/>
    </source>
</evidence>